<accession>A0AAP0F9L4</accession>
<feature type="region of interest" description="Disordered" evidence="1">
    <location>
        <begin position="89"/>
        <end position="211"/>
    </location>
</feature>
<feature type="compositionally biased region" description="Basic and acidic residues" evidence="1">
    <location>
        <begin position="125"/>
        <end position="136"/>
    </location>
</feature>
<name>A0AAP0F9L4_9MAGN</name>
<evidence type="ECO:0000313" key="3">
    <source>
        <dbReference type="Proteomes" id="UP001420932"/>
    </source>
</evidence>
<keyword evidence="3" id="KW-1185">Reference proteome</keyword>
<dbReference type="AlphaFoldDB" id="A0AAP0F9L4"/>
<dbReference type="Proteomes" id="UP001420932">
    <property type="component" value="Unassembled WGS sequence"/>
</dbReference>
<feature type="compositionally biased region" description="Acidic residues" evidence="1">
    <location>
        <begin position="166"/>
        <end position="192"/>
    </location>
</feature>
<gene>
    <name evidence="2" type="ORF">Syun_023811</name>
</gene>
<proteinExistence type="predicted"/>
<reference evidence="2 3" key="1">
    <citation type="submission" date="2024-01" db="EMBL/GenBank/DDBJ databases">
        <title>Genome assemblies of Stephania.</title>
        <authorList>
            <person name="Yang L."/>
        </authorList>
    </citation>
    <scope>NUCLEOTIDE SEQUENCE [LARGE SCALE GENOMIC DNA]</scope>
    <source>
        <strain evidence="2">YNDBR</strain>
        <tissue evidence="2">Leaf</tissue>
    </source>
</reference>
<comment type="caution">
    <text evidence="2">The sequence shown here is derived from an EMBL/GenBank/DDBJ whole genome shotgun (WGS) entry which is preliminary data.</text>
</comment>
<feature type="compositionally biased region" description="Acidic residues" evidence="1">
    <location>
        <begin position="110"/>
        <end position="124"/>
    </location>
</feature>
<sequence>MRGRRRGNNGRRERTARAVAVRRWEMVAAAAPARPRMRNRRGARRCSGAGLTDGNTFDRLFTTNQWSSIRSLVTDPTVLKCMARTKNTISREETDTQELKGARGRNTQQEDTEEKNEEQSNEGSEESRGDSDSEKNETEDDEGKSGEKEGDEGDSGEEKWRKNGDEGDSGDDEESGDEGEEDDDDDGEEVESSGEKARREGSQQGQAAQRQ</sequence>
<feature type="compositionally biased region" description="Basic and acidic residues" evidence="1">
    <location>
        <begin position="156"/>
        <end position="165"/>
    </location>
</feature>
<protein>
    <submittedName>
        <fullName evidence="2">Uncharacterized protein</fullName>
    </submittedName>
</protein>
<evidence type="ECO:0000313" key="2">
    <source>
        <dbReference type="EMBL" id="KAK9107800.1"/>
    </source>
</evidence>
<evidence type="ECO:0000256" key="1">
    <source>
        <dbReference type="SAM" id="MobiDB-lite"/>
    </source>
</evidence>
<organism evidence="2 3">
    <name type="scientific">Stephania yunnanensis</name>
    <dbReference type="NCBI Taxonomy" id="152371"/>
    <lineage>
        <taxon>Eukaryota</taxon>
        <taxon>Viridiplantae</taxon>
        <taxon>Streptophyta</taxon>
        <taxon>Embryophyta</taxon>
        <taxon>Tracheophyta</taxon>
        <taxon>Spermatophyta</taxon>
        <taxon>Magnoliopsida</taxon>
        <taxon>Ranunculales</taxon>
        <taxon>Menispermaceae</taxon>
        <taxon>Menispermoideae</taxon>
        <taxon>Cissampelideae</taxon>
        <taxon>Stephania</taxon>
    </lineage>
</organism>
<feature type="compositionally biased region" description="Polar residues" evidence="1">
    <location>
        <begin position="202"/>
        <end position="211"/>
    </location>
</feature>
<feature type="compositionally biased region" description="Basic and acidic residues" evidence="1">
    <location>
        <begin position="89"/>
        <end position="101"/>
    </location>
</feature>
<dbReference type="EMBL" id="JBBNAF010000010">
    <property type="protein sequence ID" value="KAK9107800.1"/>
    <property type="molecule type" value="Genomic_DNA"/>
</dbReference>